<dbReference type="GO" id="GO:0042923">
    <property type="term" value="F:neuropeptide binding"/>
    <property type="evidence" value="ECO:0007669"/>
    <property type="project" value="TreeGrafter"/>
</dbReference>
<evidence type="ECO:0000256" key="2">
    <source>
        <dbReference type="ARBA" id="ARBA00022692"/>
    </source>
</evidence>
<dbReference type="Proteomes" id="UP000835052">
    <property type="component" value="Unassembled WGS sequence"/>
</dbReference>
<evidence type="ECO:0000313" key="10">
    <source>
        <dbReference type="EMBL" id="CAD6185119.1"/>
    </source>
</evidence>
<feature type="transmembrane region" description="Helical" evidence="8">
    <location>
        <begin position="32"/>
        <end position="52"/>
    </location>
</feature>
<dbReference type="InterPro" id="IPR000276">
    <property type="entry name" value="GPCR_Rhodpsn"/>
</dbReference>
<keyword evidence="2 8" id="KW-0812">Transmembrane</keyword>
<dbReference type="Pfam" id="PF00001">
    <property type="entry name" value="7tm_1"/>
    <property type="match status" value="2"/>
</dbReference>
<dbReference type="GO" id="GO:0005886">
    <property type="term" value="C:plasma membrane"/>
    <property type="evidence" value="ECO:0007669"/>
    <property type="project" value="TreeGrafter"/>
</dbReference>
<keyword evidence="7" id="KW-0807">Transducer</keyword>
<protein>
    <recommendedName>
        <fullName evidence="9">G-protein coupled receptors family 1 profile domain-containing protein</fullName>
    </recommendedName>
</protein>
<evidence type="ECO:0000256" key="1">
    <source>
        <dbReference type="ARBA" id="ARBA00004141"/>
    </source>
</evidence>
<reference evidence="10" key="1">
    <citation type="submission" date="2020-10" db="EMBL/GenBank/DDBJ databases">
        <authorList>
            <person name="Kikuchi T."/>
        </authorList>
    </citation>
    <scope>NUCLEOTIDE SEQUENCE</scope>
    <source>
        <strain evidence="10">NKZ352</strain>
    </source>
</reference>
<evidence type="ECO:0000256" key="7">
    <source>
        <dbReference type="ARBA" id="ARBA00023224"/>
    </source>
</evidence>
<feature type="transmembrane region" description="Helical" evidence="8">
    <location>
        <begin position="161"/>
        <end position="180"/>
    </location>
</feature>
<proteinExistence type="predicted"/>
<dbReference type="PANTHER" id="PTHR24235:SF27">
    <property type="entry name" value="NEUROPEPTIDE RECEPTOR NPR-1"/>
    <property type="match status" value="1"/>
</dbReference>
<comment type="caution">
    <text evidence="10">The sequence shown here is derived from an EMBL/GenBank/DDBJ whole genome shotgun (WGS) entry which is preliminary data.</text>
</comment>
<feature type="transmembrane region" description="Helical" evidence="8">
    <location>
        <begin position="241"/>
        <end position="262"/>
    </location>
</feature>
<evidence type="ECO:0000313" key="11">
    <source>
        <dbReference type="Proteomes" id="UP000835052"/>
    </source>
</evidence>
<keyword evidence="11" id="KW-1185">Reference proteome</keyword>
<dbReference type="GO" id="GO:0043005">
    <property type="term" value="C:neuron projection"/>
    <property type="evidence" value="ECO:0007669"/>
    <property type="project" value="TreeGrafter"/>
</dbReference>
<evidence type="ECO:0000256" key="4">
    <source>
        <dbReference type="ARBA" id="ARBA00023040"/>
    </source>
</evidence>
<keyword evidence="5 8" id="KW-0472">Membrane</keyword>
<dbReference type="PRINTS" id="PR00237">
    <property type="entry name" value="GPCRRHODOPSN"/>
</dbReference>
<evidence type="ECO:0000256" key="5">
    <source>
        <dbReference type="ARBA" id="ARBA00023136"/>
    </source>
</evidence>
<feature type="domain" description="G-protein coupled receptors family 1 profile" evidence="9">
    <location>
        <begin position="63"/>
        <end position="252"/>
    </location>
</feature>
<keyword evidence="6" id="KW-0675">Receptor</keyword>
<gene>
    <name evidence="10" type="ORF">CAUJ_LOCUS1038</name>
</gene>
<dbReference type="OrthoDB" id="9046662at2759"/>
<feature type="transmembrane region" description="Helical" evidence="8">
    <location>
        <begin position="102"/>
        <end position="122"/>
    </location>
</feature>
<comment type="subcellular location">
    <subcellularLocation>
        <location evidence="1">Membrane</location>
        <topology evidence="1">Multi-pass membrane protein</topology>
    </subcellularLocation>
</comment>
<dbReference type="Gene3D" id="1.20.1070.10">
    <property type="entry name" value="Rhodopsin 7-helix transmembrane proteins"/>
    <property type="match status" value="2"/>
</dbReference>
<accession>A0A8S1GPE5</accession>
<dbReference type="AlphaFoldDB" id="A0A8S1GPE5"/>
<sequence>MEESSNESECSKYWQAYPDPASSPYAIIPFSVVYVTLFILGLGGNSMLIYVTCKHKTLQTVQNMFILNLAASDIMMCLLSLPITPVSNVVKPHAKPLSRKGAVMATIILWTLSFLVTLPYAFNMGVVTYEDHQICGKFCTEKWQSPTLRRAYTMGVMLSQFVLPFAVMAICYAHIFAVLNRRAQVKIRRMDERSIALENSCVMPCNLKNEINTNGNEMNNFLDKQEKEKQRLLQQNRRTTSILVTMVVCYLVNLFTHCIAMSNNVVNPVLYAWLNPTFRVLVVKTFFPHKHNGGRNAKASAYKNLATKTTLLPKPSESEASPQPKSVPLPPITTNGFLTAPITREDTPSKSLLIEFNANDTFV</sequence>
<dbReference type="GO" id="GO:0008188">
    <property type="term" value="F:neuropeptide receptor activity"/>
    <property type="evidence" value="ECO:0007669"/>
    <property type="project" value="TreeGrafter"/>
</dbReference>
<organism evidence="10 11">
    <name type="scientific">Caenorhabditis auriculariae</name>
    <dbReference type="NCBI Taxonomy" id="2777116"/>
    <lineage>
        <taxon>Eukaryota</taxon>
        <taxon>Metazoa</taxon>
        <taxon>Ecdysozoa</taxon>
        <taxon>Nematoda</taxon>
        <taxon>Chromadorea</taxon>
        <taxon>Rhabditida</taxon>
        <taxon>Rhabditina</taxon>
        <taxon>Rhabditomorpha</taxon>
        <taxon>Rhabditoidea</taxon>
        <taxon>Rhabditidae</taxon>
        <taxon>Peloderinae</taxon>
        <taxon>Caenorhabditis</taxon>
    </lineage>
</organism>
<dbReference type="SUPFAM" id="SSF81321">
    <property type="entry name" value="Family A G protein-coupled receptor-like"/>
    <property type="match status" value="1"/>
</dbReference>
<dbReference type="InterPro" id="IPR017452">
    <property type="entry name" value="GPCR_Rhodpsn_7TM"/>
</dbReference>
<dbReference type="PANTHER" id="PTHR24235">
    <property type="entry name" value="NEUROPEPTIDE Y RECEPTOR"/>
    <property type="match status" value="1"/>
</dbReference>
<name>A0A8S1GPE5_9PELO</name>
<evidence type="ECO:0000256" key="8">
    <source>
        <dbReference type="SAM" id="Phobius"/>
    </source>
</evidence>
<keyword evidence="4" id="KW-0297">G-protein coupled receptor</keyword>
<evidence type="ECO:0000259" key="9">
    <source>
        <dbReference type="PROSITE" id="PS50262"/>
    </source>
</evidence>
<keyword evidence="3 8" id="KW-1133">Transmembrane helix</keyword>
<dbReference type="PROSITE" id="PS50262">
    <property type="entry name" value="G_PROTEIN_RECEP_F1_2"/>
    <property type="match status" value="1"/>
</dbReference>
<evidence type="ECO:0000256" key="6">
    <source>
        <dbReference type="ARBA" id="ARBA00023170"/>
    </source>
</evidence>
<evidence type="ECO:0000256" key="3">
    <source>
        <dbReference type="ARBA" id="ARBA00022989"/>
    </source>
</evidence>
<dbReference type="EMBL" id="CAJGYM010000002">
    <property type="protein sequence ID" value="CAD6185119.1"/>
    <property type="molecule type" value="Genomic_DNA"/>
</dbReference>